<comment type="caution">
    <text evidence="2">The sequence shown here is derived from an EMBL/GenBank/DDBJ whole genome shotgun (WGS) entry which is preliminary data.</text>
</comment>
<dbReference type="EMBL" id="RAHX01000001">
    <property type="protein sequence ID" value="RJY10145.1"/>
    <property type="molecule type" value="Genomic_DNA"/>
</dbReference>
<evidence type="ECO:0000313" key="2">
    <source>
        <dbReference type="EMBL" id="RJY10145.1"/>
    </source>
</evidence>
<accession>A0A419RWH0</accession>
<gene>
    <name evidence="2" type="ORF">D6201_02810</name>
</gene>
<sequence>MNLFTKFACCALLLSSAPAAIAQDQPITLEGDVKAVVETIDDTGAVQIELVEPGTIVPGDRLVFGTNYSNTGGEPVETFVMTNPLPAPVRLAPDADPALIVSVDGGESFGRLADLTVAADDGSSRAAEHRDVTHIRWTLSVVEPGQSGRLEYPAIIR</sequence>
<reference evidence="2 3" key="1">
    <citation type="journal article" date="2017" name="Int. J. Syst. Evol. Microbiol.">
        <title>Erythrobacter aquimixticola sp. nov., isolated from the junction between the ocean and a freshwater spring.</title>
        <authorList>
            <person name="Park S."/>
            <person name="Jung Y.T."/>
            <person name="Choi S.J."/>
            <person name="Yoon J.H."/>
        </authorList>
    </citation>
    <scope>NUCLEOTIDE SEQUENCE [LARGE SCALE GENOMIC DNA]</scope>
    <source>
        <strain evidence="2 3">JSSK-14</strain>
    </source>
</reference>
<keyword evidence="1" id="KW-0732">Signal</keyword>
<evidence type="ECO:0000256" key="1">
    <source>
        <dbReference type="SAM" id="SignalP"/>
    </source>
</evidence>
<name>A0A419RWH0_9SPHN</name>
<protein>
    <recommendedName>
        <fullName evidence="4">DUF11 domain-containing protein</fullName>
    </recommendedName>
</protein>
<evidence type="ECO:0008006" key="4">
    <source>
        <dbReference type="Google" id="ProtNLM"/>
    </source>
</evidence>
<evidence type="ECO:0000313" key="3">
    <source>
        <dbReference type="Proteomes" id="UP000285232"/>
    </source>
</evidence>
<feature type="signal peptide" evidence="1">
    <location>
        <begin position="1"/>
        <end position="22"/>
    </location>
</feature>
<dbReference type="OrthoDB" id="7428387at2"/>
<proteinExistence type="predicted"/>
<dbReference type="Proteomes" id="UP000285232">
    <property type="component" value="Unassembled WGS sequence"/>
</dbReference>
<organism evidence="2 3">
    <name type="scientific">Aurantiacibacter aquimixticola</name>
    <dbReference type="NCBI Taxonomy" id="1958945"/>
    <lineage>
        <taxon>Bacteria</taxon>
        <taxon>Pseudomonadati</taxon>
        <taxon>Pseudomonadota</taxon>
        <taxon>Alphaproteobacteria</taxon>
        <taxon>Sphingomonadales</taxon>
        <taxon>Erythrobacteraceae</taxon>
        <taxon>Aurantiacibacter</taxon>
    </lineage>
</organism>
<feature type="chain" id="PRO_5018997223" description="DUF11 domain-containing protein" evidence="1">
    <location>
        <begin position="23"/>
        <end position="157"/>
    </location>
</feature>
<dbReference type="AlphaFoldDB" id="A0A419RWH0"/>
<keyword evidence="3" id="KW-1185">Reference proteome</keyword>